<dbReference type="Pfam" id="PF09837">
    <property type="entry name" value="DUF2064"/>
    <property type="match status" value="1"/>
</dbReference>
<dbReference type="SUPFAM" id="SSF53448">
    <property type="entry name" value="Nucleotide-diphospho-sugar transferases"/>
    <property type="match status" value="1"/>
</dbReference>
<protein>
    <submittedName>
        <fullName evidence="1">DUF2064 domain-containing protein</fullName>
    </submittedName>
</protein>
<organism evidence="1 2">
    <name type="scientific">Actinophytocola gossypii</name>
    <dbReference type="NCBI Taxonomy" id="2812003"/>
    <lineage>
        <taxon>Bacteria</taxon>
        <taxon>Bacillati</taxon>
        <taxon>Actinomycetota</taxon>
        <taxon>Actinomycetes</taxon>
        <taxon>Pseudonocardiales</taxon>
        <taxon>Pseudonocardiaceae</taxon>
    </lineage>
</organism>
<dbReference type="EMBL" id="JAFFZE010000006">
    <property type="protein sequence ID" value="MCT2582949.1"/>
    <property type="molecule type" value="Genomic_DNA"/>
</dbReference>
<evidence type="ECO:0000313" key="1">
    <source>
        <dbReference type="EMBL" id="MCT2582949.1"/>
    </source>
</evidence>
<dbReference type="RefSeq" id="WP_260190285.1">
    <property type="nucleotide sequence ID" value="NZ_JAFFZE010000006.1"/>
</dbReference>
<reference evidence="1 2" key="1">
    <citation type="submission" date="2021-02" db="EMBL/GenBank/DDBJ databases">
        <title>Actinophytocola xerophila sp. nov., isolated from soil of cotton cropping field.</title>
        <authorList>
            <person name="Huang R."/>
            <person name="Chen X."/>
            <person name="Ge X."/>
            <person name="Liu W."/>
        </authorList>
    </citation>
    <scope>NUCLEOTIDE SEQUENCE [LARGE SCALE GENOMIC DNA]</scope>
    <source>
        <strain evidence="1 2">S1-96</strain>
    </source>
</reference>
<gene>
    <name evidence="1" type="ORF">JT362_07445</name>
</gene>
<keyword evidence="2" id="KW-1185">Reference proteome</keyword>
<dbReference type="PANTHER" id="PTHR36529:SF1">
    <property type="entry name" value="GLYCOSYLTRANSFERASE"/>
    <property type="match status" value="1"/>
</dbReference>
<comment type="caution">
    <text evidence="1">The sequence shown here is derived from an EMBL/GenBank/DDBJ whole genome shotgun (WGS) entry which is preliminary data.</text>
</comment>
<dbReference type="InterPro" id="IPR029044">
    <property type="entry name" value="Nucleotide-diphossugar_trans"/>
</dbReference>
<dbReference type="Gene3D" id="3.90.550.10">
    <property type="entry name" value="Spore Coat Polysaccharide Biosynthesis Protein SpsA, Chain A"/>
    <property type="match status" value="1"/>
</dbReference>
<accession>A0ABT2J5S6</accession>
<dbReference type="InterPro" id="IPR018641">
    <property type="entry name" value="Trfase_1_rSAM/seldom-assoc"/>
</dbReference>
<evidence type="ECO:0000313" key="2">
    <source>
        <dbReference type="Proteomes" id="UP001156441"/>
    </source>
</evidence>
<sequence length="224" mass="22647">MTAPDACLLVVAKAPVPGLAKTRLARSVGDRVAAGLAAAALLDTLAAVLAVPGTLPVVAMTGSLPAAERSAELTAVLSSCTVVPQRGADLGERLANAHAEAGGLFPGVPVFQIGMDTPQLRPEVLTGAVVRLLAEDTDAVLGPATDGGWWGLGLRSPAAASVLRTVPTSRPDTGSRTLFALRGKGLRVRRLLAMSDVDTMADAARVAATAPGTHFARAYSAVAS</sequence>
<name>A0ABT2J5S6_9PSEU</name>
<dbReference type="Proteomes" id="UP001156441">
    <property type="component" value="Unassembled WGS sequence"/>
</dbReference>
<dbReference type="PANTHER" id="PTHR36529">
    <property type="entry name" value="SLL1095 PROTEIN"/>
    <property type="match status" value="1"/>
</dbReference>
<proteinExistence type="predicted"/>